<dbReference type="Pfam" id="PF02517">
    <property type="entry name" value="Rce1-like"/>
    <property type="match status" value="1"/>
</dbReference>
<reference evidence="3 4" key="1">
    <citation type="submission" date="2019-04" db="EMBL/GenBank/DDBJ databases">
        <title>Lacinutrix sp. nov., isolated from marine water.</title>
        <authorList>
            <person name="Kim W."/>
        </authorList>
    </citation>
    <scope>NUCLEOTIDE SEQUENCE [LARGE SCALE GENOMIC DNA]</scope>
    <source>
        <strain evidence="3 4">CAU 1491</strain>
    </source>
</reference>
<evidence type="ECO:0000259" key="2">
    <source>
        <dbReference type="Pfam" id="PF02517"/>
    </source>
</evidence>
<feature type="transmembrane region" description="Helical" evidence="1">
    <location>
        <begin position="132"/>
        <end position="155"/>
    </location>
</feature>
<dbReference type="GO" id="GO:0006508">
    <property type="term" value="P:proteolysis"/>
    <property type="evidence" value="ECO:0007669"/>
    <property type="project" value="UniProtKB-KW"/>
</dbReference>
<keyword evidence="3" id="KW-0645">Protease</keyword>
<feature type="transmembrane region" description="Helical" evidence="1">
    <location>
        <begin position="87"/>
        <end position="112"/>
    </location>
</feature>
<dbReference type="OrthoDB" id="9807747at2"/>
<evidence type="ECO:0000256" key="1">
    <source>
        <dbReference type="SAM" id="Phobius"/>
    </source>
</evidence>
<keyword evidence="4" id="KW-1185">Reference proteome</keyword>
<proteinExistence type="predicted"/>
<feature type="transmembrane region" description="Helical" evidence="1">
    <location>
        <begin position="167"/>
        <end position="186"/>
    </location>
</feature>
<dbReference type="RefSeq" id="WP_136839910.1">
    <property type="nucleotide sequence ID" value="NZ_SUPL01000001.1"/>
</dbReference>
<keyword evidence="1" id="KW-0812">Transmembrane</keyword>
<dbReference type="InterPro" id="IPR003675">
    <property type="entry name" value="Rce1/LyrA-like_dom"/>
</dbReference>
<dbReference type="GO" id="GO:0004175">
    <property type="term" value="F:endopeptidase activity"/>
    <property type="evidence" value="ECO:0007669"/>
    <property type="project" value="UniProtKB-ARBA"/>
</dbReference>
<feature type="transmembrane region" description="Helical" evidence="1">
    <location>
        <begin position="45"/>
        <end position="66"/>
    </location>
</feature>
<comment type="caution">
    <text evidence="3">The sequence shown here is derived from an EMBL/GenBank/DDBJ whole genome shotgun (WGS) entry which is preliminary data.</text>
</comment>
<protein>
    <submittedName>
        <fullName evidence="3">CPBP family intramembrane metalloprotease</fullName>
    </submittedName>
</protein>
<keyword evidence="3" id="KW-0482">Metalloprotease</keyword>
<keyword evidence="1" id="KW-0472">Membrane</keyword>
<dbReference type="GO" id="GO:0080120">
    <property type="term" value="P:CAAX-box protein maturation"/>
    <property type="evidence" value="ECO:0007669"/>
    <property type="project" value="UniProtKB-ARBA"/>
</dbReference>
<dbReference type="GO" id="GO:0008237">
    <property type="term" value="F:metallopeptidase activity"/>
    <property type="evidence" value="ECO:0007669"/>
    <property type="project" value="UniProtKB-KW"/>
</dbReference>
<sequence length="236" mass="27072">MTNKKPFKLFSKSKNPYEDINNKKLLNQVVIVFVLLNSMRFIFDFIAWQVAGPISLFFGLVAVWYYNKKNNITWRLLGFKKEWLKTILWIFITLVIALFVIIFAGKLANIFFEKLPRENIRFGNLEGNIGLTLSWVTLGIAAGGFGEEIVYRGFFVNAIEKLINKKMGIAIAILLPALFWGLRHFYFSGGHGSIVVFSIGLLFGIIYIINGRNIWPLIFVHALIDTSSFVLRYYGL</sequence>
<dbReference type="AlphaFoldDB" id="A0A4U0F1V5"/>
<keyword evidence="3" id="KW-0378">Hydrolase</keyword>
<evidence type="ECO:0000313" key="3">
    <source>
        <dbReference type="EMBL" id="TJY37754.1"/>
    </source>
</evidence>
<name>A0A4U0F1V5_9FLAO</name>
<evidence type="ECO:0000313" key="4">
    <source>
        <dbReference type="Proteomes" id="UP000307657"/>
    </source>
</evidence>
<gene>
    <name evidence="3" type="ORF">E5167_00440</name>
</gene>
<feature type="transmembrane region" description="Helical" evidence="1">
    <location>
        <begin position="192"/>
        <end position="209"/>
    </location>
</feature>
<keyword evidence="1" id="KW-1133">Transmembrane helix</keyword>
<dbReference type="EMBL" id="SUPL01000001">
    <property type="protein sequence ID" value="TJY37754.1"/>
    <property type="molecule type" value="Genomic_DNA"/>
</dbReference>
<feature type="domain" description="CAAX prenyl protease 2/Lysostaphin resistance protein A-like" evidence="2">
    <location>
        <begin position="133"/>
        <end position="226"/>
    </location>
</feature>
<accession>A0A4U0F1V5</accession>
<dbReference type="Proteomes" id="UP000307657">
    <property type="component" value="Unassembled WGS sequence"/>
</dbReference>
<organism evidence="3 4">
    <name type="scientific">Pontimicrobium aquaticum</name>
    <dbReference type="NCBI Taxonomy" id="2565367"/>
    <lineage>
        <taxon>Bacteria</taxon>
        <taxon>Pseudomonadati</taxon>
        <taxon>Bacteroidota</taxon>
        <taxon>Flavobacteriia</taxon>
        <taxon>Flavobacteriales</taxon>
        <taxon>Flavobacteriaceae</taxon>
        <taxon>Pontimicrobium</taxon>
    </lineage>
</organism>